<comment type="caution">
    <text evidence="4">The sequence shown here is derived from an EMBL/GenBank/DDBJ whole genome shotgun (WGS) entry which is preliminary data.</text>
</comment>
<accession>A0A543NMH2</accession>
<protein>
    <submittedName>
        <fullName evidence="4">ADP-ribose pyrophosphatase YjhB (NUDIX family)</fullName>
    </submittedName>
</protein>
<dbReference type="RefSeq" id="WP_141924427.1">
    <property type="nucleotide sequence ID" value="NZ_VFQC01000001.1"/>
</dbReference>
<organism evidence="4 5">
    <name type="scientific">Haloactinospora alba</name>
    <dbReference type="NCBI Taxonomy" id="405555"/>
    <lineage>
        <taxon>Bacteria</taxon>
        <taxon>Bacillati</taxon>
        <taxon>Actinomycetota</taxon>
        <taxon>Actinomycetes</taxon>
        <taxon>Streptosporangiales</taxon>
        <taxon>Nocardiopsidaceae</taxon>
        <taxon>Haloactinospora</taxon>
    </lineage>
</organism>
<reference evidence="4 5" key="1">
    <citation type="submission" date="2019-06" db="EMBL/GenBank/DDBJ databases">
        <title>Sequencing the genomes of 1000 actinobacteria strains.</title>
        <authorList>
            <person name="Klenk H.-P."/>
        </authorList>
    </citation>
    <scope>NUCLEOTIDE SEQUENCE [LARGE SCALE GENOMIC DNA]</scope>
    <source>
        <strain evidence="4 5">DSM 45015</strain>
    </source>
</reference>
<keyword evidence="2" id="KW-0378">Hydrolase</keyword>
<evidence type="ECO:0000256" key="2">
    <source>
        <dbReference type="ARBA" id="ARBA00022801"/>
    </source>
</evidence>
<dbReference type="InterPro" id="IPR000086">
    <property type="entry name" value="NUDIX_hydrolase_dom"/>
</dbReference>
<dbReference type="AlphaFoldDB" id="A0A543NMH2"/>
<dbReference type="PROSITE" id="PS00893">
    <property type="entry name" value="NUDIX_BOX"/>
    <property type="match status" value="1"/>
</dbReference>
<dbReference type="SUPFAM" id="SSF55811">
    <property type="entry name" value="Nudix"/>
    <property type="match status" value="1"/>
</dbReference>
<dbReference type="Proteomes" id="UP000317422">
    <property type="component" value="Unassembled WGS sequence"/>
</dbReference>
<evidence type="ECO:0000259" key="3">
    <source>
        <dbReference type="PROSITE" id="PS51462"/>
    </source>
</evidence>
<dbReference type="Gene3D" id="3.90.79.10">
    <property type="entry name" value="Nucleoside Triphosphate Pyrophosphohydrolase"/>
    <property type="match status" value="1"/>
</dbReference>
<evidence type="ECO:0000313" key="4">
    <source>
        <dbReference type="EMBL" id="TQN33004.1"/>
    </source>
</evidence>
<dbReference type="OrthoDB" id="3533156at2"/>
<proteinExistence type="predicted"/>
<keyword evidence="5" id="KW-1185">Reference proteome</keyword>
<feature type="domain" description="Nudix hydrolase" evidence="3">
    <location>
        <begin position="18"/>
        <end position="153"/>
    </location>
</feature>
<dbReference type="Pfam" id="PF00293">
    <property type="entry name" value="NUDIX"/>
    <property type="match status" value="1"/>
</dbReference>
<dbReference type="PROSITE" id="PS51462">
    <property type="entry name" value="NUDIX"/>
    <property type="match status" value="1"/>
</dbReference>
<evidence type="ECO:0000256" key="1">
    <source>
        <dbReference type="ARBA" id="ARBA00001946"/>
    </source>
</evidence>
<dbReference type="PANTHER" id="PTHR43046:SF14">
    <property type="entry name" value="MUTT_NUDIX FAMILY PROTEIN"/>
    <property type="match status" value="1"/>
</dbReference>
<comment type="cofactor">
    <cofactor evidence="1">
        <name>Mg(2+)</name>
        <dbReference type="ChEBI" id="CHEBI:18420"/>
    </cofactor>
</comment>
<gene>
    <name evidence="4" type="ORF">FHX37_2998</name>
</gene>
<dbReference type="InterPro" id="IPR015797">
    <property type="entry name" value="NUDIX_hydrolase-like_dom_sf"/>
</dbReference>
<evidence type="ECO:0000313" key="5">
    <source>
        <dbReference type="Proteomes" id="UP000317422"/>
    </source>
</evidence>
<sequence>MAEVEVADGISFPDTNDGNRWVVGGVITDGTGRAFAQRRSPNRALFPHCWDIVGGHVEPGESMLDALGREITEETGWRLTAVLADLYRLVWTPGDGVDRYEIDYLVRVDGDLSAPELEREKHTEFMWVDENETHLLRDHRDPGDYFVADIVALGLGRAKELGC</sequence>
<dbReference type="PANTHER" id="PTHR43046">
    <property type="entry name" value="GDP-MANNOSE MANNOSYL HYDROLASE"/>
    <property type="match status" value="1"/>
</dbReference>
<dbReference type="GO" id="GO:0016787">
    <property type="term" value="F:hydrolase activity"/>
    <property type="evidence" value="ECO:0007669"/>
    <property type="project" value="UniProtKB-KW"/>
</dbReference>
<dbReference type="EMBL" id="VFQC01000001">
    <property type="protein sequence ID" value="TQN33004.1"/>
    <property type="molecule type" value="Genomic_DNA"/>
</dbReference>
<dbReference type="InterPro" id="IPR020084">
    <property type="entry name" value="NUDIX_hydrolase_CS"/>
</dbReference>
<name>A0A543NMH2_9ACTN</name>
<dbReference type="CDD" id="cd02883">
    <property type="entry name" value="NUDIX_Hydrolase"/>
    <property type="match status" value="1"/>
</dbReference>